<dbReference type="Proteomes" id="UP000831684">
    <property type="component" value="Chromosome"/>
</dbReference>
<evidence type="ECO:0000256" key="1">
    <source>
        <dbReference type="ARBA" id="ARBA00000274"/>
    </source>
</evidence>
<dbReference type="EC" id="3.2.2.4" evidence="2"/>
<dbReference type="InterPro" id="IPR052341">
    <property type="entry name" value="LOG_family_nucleotidases"/>
</dbReference>
<organism evidence="4 5">
    <name type="scientific">Ancylobacter polymorphus</name>
    <dbReference type="NCBI Taxonomy" id="223390"/>
    <lineage>
        <taxon>Bacteria</taxon>
        <taxon>Pseudomonadati</taxon>
        <taxon>Pseudomonadota</taxon>
        <taxon>Alphaproteobacteria</taxon>
        <taxon>Hyphomicrobiales</taxon>
        <taxon>Xanthobacteraceae</taxon>
        <taxon>Ancylobacter</taxon>
    </lineage>
</organism>
<sequence>MTDDTTPHSYRLAALDQDFILGDSMRGVRFLLEYAKPEEELRRWRIRSTLVVFGSARVRADGPGRQPFLYEQARAFGRLASQRGGALDVAEGGYRDNVIATGGGPGIMEAANRGAYEVAAPSIGFNITLPHEQVPNPYTTPQLTFRFHYFAMRKMHLAMRANALVVFPGGFGTLDELFEILNLQITGKAPAVTVVLFDEAYWRSVVNFQALVDEGMVSAAEVASLRFADTAEDIWTQLVEGGLKLPAR</sequence>
<accession>A0A9E7CX66</accession>
<evidence type="ECO:0000313" key="4">
    <source>
        <dbReference type="EMBL" id="UOK71979.1"/>
    </source>
</evidence>
<evidence type="ECO:0000313" key="5">
    <source>
        <dbReference type="Proteomes" id="UP000831684"/>
    </source>
</evidence>
<dbReference type="EMBL" id="CP083239">
    <property type="protein sequence ID" value="UOK71979.1"/>
    <property type="molecule type" value="Genomic_DNA"/>
</dbReference>
<dbReference type="Gene3D" id="3.40.50.450">
    <property type="match status" value="1"/>
</dbReference>
<dbReference type="Pfam" id="PF03641">
    <property type="entry name" value="Lysine_decarbox"/>
    <property type="match status" value="1"/>
</dbReference>
<dbReference type="RefSeq" id="WP_244379686.1">
    <property type="nucleotide sequence ID" value="NZ_CP083239.1"/>
</dbReference>
<evidence type="ECO:0000256" key="2">
    <source>
        <dbReference type="ARBA" id="ARBA00011985"/>
    </source>
</evidence>
<protein>
    <recommendedName>
        <fullName evidence="3">AMP nucleosidase</fullName>
        <ecNumber evidence="2">3.2.2.4</ecNumber>
    </recommendedName>
    <alternativeName>
        <fullName evidence="3">AMP nucleosidase</fullName>
    </alternativeName>
</protein>
<evidence type="ECO:0000256" key="3">
    <source>
        <dbReference type="ARBA" id="ARBA00031983"/>
    </source>
</evidence>
<dbReference type="SUPFAM" id="SSF102405">
    <property type="entry name" value="MCP/YpsA-like"/>
    <property type="match status" value="1"/>
</dbReference>
<dbReference type="GO" id="GO:0008714">
    <property type="term" value="F:AMP nucleosidase activity"/>
    <property type="evidence" value="ECO:0007669"/>
    <property type="project" value="UniProtKB-EC"/>
</dbReference>
<name>A0A9E7CX66_9HYPH</name>
<proteinExistence type="predicted"/>
<reference evidence="4" key="1">
    <citation type="submission" date="2021-09" db="EMBL/GenBank/DDBJ databases">
        <title>Network and meta-omics reveal the key degrader and cooperation patterns in an efficient 1,4-dioxane-degrading microbial community.</title>
        <authorList>
            <person name="Dai C."/>
        </authorList>
    </citation>
    <scope>NUCLEOTIDE SEQUENCE</scope>
    <source>
        <strain evidence="4">ZM13</strain>
    </source>
</reference>
<dbReference type="InterPro" id="IPR031100">
    <property type="entry name" value="LOG_fam"/>
</dbReference>
<dbReference type="PANTHER" id="PTHR43393:SF3">
    <property type="entry name" value="LYSINE DECARBOXYLASE-LIKE PROTEIN"/>
    <property type="match status" value="1"/>
</dbReference>
<dbReference type="PANTHER" id="PTHR43393">
    <property type="entry name" value="CYTOKININ RIBOSIDE 5'-MONOPHOSPHATE PHOSPHORIBOHYDROLASE"/>
    <property type="match status" value="1"/>
</dbReference>
<dbReference type="KEGG" id="apol:K9D25_04470"/>
<gene>
    <name evidence="4" type="ORF">K9D25_04470</name>
</gene>
<comment type="catalytic activity">
    <reaction evidence="1">
        <text>AMP + H2O = D-ribose 5-phosphate + adenine</text>
        <dbReference type="Rhea" id="RHEA:20129"/>
        <dbReference type="ChEBI" id="CHEBI:15377"/>
        <dbReference type="ChEBI" id="CHEBI:16708"/>
        <dbReference type="ChEBI" id="CHEBI:78346"/>
        <dbReference type="ChEBI" id="CHEBI:456215"/>
        <dbReference type="EC" id="3.2.2.4"/>
    </reaction>
</comment>
<dbReference type="AlphaFoldDB" id="A0A9E7CX66"/>
<dbReference type="GO" id="GO:0005829">
    <property type="term" value="C:cytosol"/>
    <property type="evidence" value="ECO:0007669"/>
    <property type="project" value="TreeGrafter"/>
</dbReference>